<feature type="compositionally biased region" description="Polar residues" evidence="1">
    <location>
        <begin position="1"/>
        <end position="11"/>
    </location>
</feature>
<name>A0A2I0A159_9ASPA</name>
<dbReference type="Proteomes" id="UP000236161">
    <property type="component" value="Unassembled WGS sequence"/>
</dbReference>
<dbReference type="OrthoDB" id="629467at2759"/>
<accession>A0A2I0A159</accession>
<proteinExistence type="predicted"/>
<evidence type="ECO:0000313" key="2">
    <source>
        <dbReference type="EMBL" id="PKA49275.1"/>
    </source>
</evidence>
<feature type="compositionally biased region" description="Polar residues" evidence="1">
    <location>
        <begin position="68"/>
        <end position="83"/>
    </location>
</feature>
<dbReference type="AlphaFoldDB" id="A0A2I0A159"/>
<sequence length="148" mass="16698">MVRSVNFSNDNPIIVIPPDSNQTVTLSKPHLSELPTHHHPSSTTPVAVEHKEPSKVRFSPGPDIQRASPPQSDPAQPKQTTVKHNPPHCYVMSPLPRWEERPRRREYFSGEYSYYPTPLREGIYSIATDANRLTTIFSEENPNACSIA</sequence>
<feature type="region of interest" description="Disordered" evidence="1">
    <location>
        <begin position="1"/>
        <end position="88"/>
    </location>
</feature>
<protein>
    <submittedName>
        <fullName evidence="2">Uncharacterized protein</fullName>
    </submittedName>
</protein>
<organism evidence="2 3">
    <name type="scientific">Apostasia shenzhenica</name>
    <dbReference type="NCBI Taxonomy" id="1088818"/>
    <lineage>
        <taxon>Eukaryota</taxon>
        <taxon>Viridiplantae</taxon>
        <taxon>Streptophyta</taxon>
        <taxon>Embryophyta</taxon>
        <taxon>Tracheophyta</taxon>
        <taxon>Spermatophyta</taxon>
        <taxon>Magnoliopsida</taxon>
        <taxon>Liliopsida</taxon>
        <taxon>Asparagales</taxon>
        <taxon>Orchidaceae</taxon>
        <taxon>Apostasioideae</taxon>
        <taxon>Apostasia</taxon>
    </lineage>
</organism>
<reference evidence="2 3" key="1">
    <citation type="journal article" date="2017" name="Nature">
        <title>The Apostasia genome and the evolution of orchids.</title>
        <authorList>
            <person name="Zhang G.Q."/>
            <person name="Liu K.W."/>
            <person name="Li Z."/>
            <person name="Lohaus R."/>
            <person name="Hsiao Y.Y."/>
            <person name="Niu S.C."/>
            <person name="Wang J.Y."/>
            <person name="Lin Y.C."/>
            <person name="Xu Q."/>
            <person name="Chen L.J."/>
            <person name="Yoshida K."/>
            <person name="Fujiwara S."/>
            <person name="Wang Z.W."/>
            <person name="Zhang Y.Q."/>
            <person name="Mitsuda N."/>
            <person name="Wang M."/>
            <person name="Liu G.H."/>
            <person name="Pecoraro L."/>
            <person name="Huang H.X."/>
            <person name="Xiao X.J."/>
            <person name="Lin M."/>
            <person name="Wu X.Y."/>
            <person name="Wu W.L."/>
            <person name="Chen Y.Y."/>
            <person name="Chang S.B."/>
            <person name="Sakamoto S."/>
            <person name="Ohme-Takagi M."/>
            <person name="Yagi M."/>
            <person name="Zeng S.J."/>
            <person name="Shen C.Y."/>
            <person name="Yeh C.M."/>
            <person name="Luo Y.B."/>
            <person name="Tsai W.C."/>
            <person name="Van de Peer Y."/>
            <person name="Liu Z.J."/>
        </authorList>
    </citation>
    <scope>NUCLEOTIDE SEQUENCE [LARGE SCALE GENOMIC DNA]</scope>
    <source>
        <strain evidence="3">cv. Shenzhen</strain>
        <tissue evidence="2">Stem</tissue>
    </source>
</reference>
<dbReference type="EMBL" id="KZ452039">
    <property type="protein sequence ID" value="PKA49275.1"/>
    <property type="molecule type" value="Genomic_DNA"/>
</dbReference>
<evidence type="ECO:0000313" key="3">
    <source>
        <dbReference type="Proteomes" id="UP000236161"/>
    </source>
</evidence>
<gene>
    <name evidence="2" type="ORF">AXF42_Ash014177</name>
</gene>
<keyword evidence="3" id="KW-1185">Reference proteome</keyword>
<evidence type="ECO:0000256" key="1">
    <source>
        <dbReference type="SAM" id="MobiDB-lite"/>
    </source>
</evidence>